<protein>
    <recommendedName>
        <fullName evidence="4">Pentatricopeptide repeat-containing protein</fullName>
    </recommendedName>
</protein>
<evidence type="ECO:0000313" key="3">
    <source>
        <dbReference type="Proteomes" id="UP001634007"/>
    </source>
</evidence>
<dbReference type="FunFam" id="1.25.40.10:FF:000184">
    <property type="entry name" value="Pentatricopeptide repeat-containing protein, chloroplastic"/>
    <property type="match status" value="1"/>
</dbReference>
<dbReference type="PANTHER" id="PTHR47926">
    <property type="entry name" value="PENTATRICOPEPTIDE REPEAT-CONTAINING PROTEIN"/>
    <property type="match status" value="1"/>
</dbReference>
<dbReference type="Gene3D" id="1.25.40.10">
    <property type="entry name" value="Tetratricopeptide repeat domain"/>
    <property type="match status" value="4"/>
</dbReference>
<dbReference type="InterPro" id="IPR011990">
    <property type="entry name" value="TPR-like_helical_dom_sf"/>
</dbReference>
<evidence type="ECO:0008006" key="4">
    <source>
        <dbReference type="Google" id="ProtNLM"/>
    </source>
</evidence>
<sequence length="601" mass="67363">MEQSKSVVWTPLERRCLYLLQRTRNSRSALLQIHAFMLRHAFDLNVNLLTKLVASCASVASGSDPLAGLRHARLLFDKSPHRDDGFLCNAVIRAHVGLRQFDEALVLYRDLRRSTGFSPDNFTFTALAKCGSLATSCWEGLQVQSHVVKMGFWSDLYVSTAFVDLYAKWGSVEAARMLFDDMSVRSLVSWTALIGGYARRGDMGNAMKLFEEMPEKDSAAYNLMIDGYVKLGDMDPAKDLFNEMPERNVVSWTTMINGYCNVGDIKSASSLFNAMPEKNLYSWNVIINGYCQNKQPHEALRLFSEMQSTALVEPDEVTLVCVLPAIADLGALDLGYQVYQIAQKKKLDRASNVGTALVDMFAKCGEISKAKSVFNMLHERQVASWNALINGLAVNGYGKEALEIFLEMQQHGVPPNDITMIGVLSACNHAGFVKEGKKWFKAMDEFGLAPQIEHYGCMVDLLGRAGYLEEAEIIIESMPYEPNAIIMSSFLFACGYFKDVVRAERLISRTVNMEPQNDGNYIMLRNLYAAEKRWTDAEEIKRLMSTNGANKETGCSVIEIDGRMSEFLAGNRLHPHYEVIHLTLGQLFKHMRGQVIDQAPC</sequence>
<dbReference type="EMBL" id="JBJKBG010000004">
    <property type="protein sequence ID" value="KAL3742760.1"/>
    <property type="molecule type" value="Genomic_DNA"/>
</dbReference>
<proteinExistence type="predicted"/>
<keyword evidence="1" id="KW-0677">Repeat</keyword>
<dbReference type="EMBL" id="JBJKBG010000004">
    <property type="protein sequence ID" value="KAL3742761.1"/>
    <property type="molecule type" value="Genomic_DNA"/>
</dbReference>
<dbReference type="PANTHER" id="PTHR47926:SF437">
    <property type="entry name" value="PENTACOTRIPEPTIDE-REPEAT REGION OF PRORP DOMAIN-CONTAINING PROTEIN"/>
    <property type="match status" value="1"/>
</dbReference>
<dbReference type="NCBIfam" id="TIGR00756">
    <property type="entry name" value="PPR"/>
    <property type="match status" value="7"/>
</dbReference>
<dbReference type="Proteomes" id="UP001634007">
    <property type="component" value="Unassembled WGS sequence"/>
</dbReference>
<dbReference type="Pfam" id="PF13041">
    <property type="entry name" value="PPR_2"/>
    <property type="match status" value="2"/>
</dbReference>
<evidence type="ECO:0000313" key="2">
    <source>
        <dbReference type="EMBL" id="KAL3742760.1"/>
    </source>
</evidence>
<comment type="caution">
    <text evidence="2">The sequence shown here is derived from an EMBL/GenBank/DDBJ whole genome shotgun (WGS) entry which is preliminary data.</text>
</comment>
<dbReference type="InterPro" id="IPR046848">
    <property type="entry name" value="E_motif"/>
</dbReference>
<organism evidence="2 3">
    <name type="scientific">Eucalyptus globulus</name>
    <name type="common">Tasmanian blue gum</name>
    <dbReference type="NCBI Taxonomy" id="34317"/>
    <lineage>
        <taxon>Eukaryota</taxon>
        <taxon>Viridiplantae</taxon>
        <taxon>Streptophyta</taxon>
        <taxon>Embryophyta</taxon>
        <taxon>Tracheophyta</taxon>
        <taxon>Spermatophyta</taxon>
        <taxon>Magnoliopsida</taxon>
        <taxon>eudicotyledons</taxon>
        <taxon>Gunneridae</taxon>
        <taxon>Pentapetalae</taxon>
        <taxon>rosids</taxon>
        <taxon>malvids</taxon>
        <taxon>Myrtales</taxon>
        <taxon>Myrtaceae</taxon>
        <taxon>Myrtoideae</taxon>
        <taxon>Eucalypteae</taxon>
        <taxon>Eucalyptus</taxon>
    </lineage>
</organism>
<evidence type="ECO:0000256" key="1">
    <source>
        <dbReference type="ARBA" id="ARBA00022737"/>
    </source>
</evidence>
<dbReference type="AlphaFoldDB" id="A0ABD3KSK2"/>
<keyword evidence="3" id="KW-1185">Reference proteome</keyword>
<reference evidence="2 3" key="1">
    <citation type="submission" date="2024-11" db="EMBL/GenBank/DDBJ databases">
        <title>Chromosome-level genome assembly of Eucalyptus globulus Labill. provides insights into its genome evolution.</title>
        <authorList>
            <person name="Li X."/>
        </authorList>
    </citation>
    <scope>NUCLEOTIDE SEQUENCE [LARGE SCALE GENOMIC DNA]</scope>
    <source>
        <strain evidence="2">CL2024</strain>
        <tissue evidence="2">Fresh tender leaves</tissue>
    </source>
</reference>
<dbReference type="GO" id="GO:0016070">
    <property type="term" value="P:RNA metabolic process"/>
    <property type="evidence" value="ECO:0007669"/>
    <property type="project" value="UniProtKB-ARBA"/>
</dbReference>
<dbReference type="FunFam" id="1.25.40.10:FF:000344">
    <property type="entry name" value="Pentatricopeptide repeat-containing protein"/>
    <property type="match status" value="1"/>
</dbReference>
<accession>A0ABD3KSK2</accession>
<dbReference type="Pfam" id="PF20431">
    <property type="entry name" value="E_motif"/>
    <property type="match status" value="1"/>
</dbReference>
<gene>
    <name evidence="2" type="ORF">ACJRO7_018128</name>
</gene>
<dbReference type="InterPro" id="IPR046960">
    <property type="entry name" value="PPR_At4g14850-like_plant"/>
</dbReference>
<name>A0ABD3KSK2_EUCGL</name>
<dbReference type="Pfam" id="PF01535">
    <property type="entry name" value="PPR"/>
    <property type="match status" value="6"/>
</dbReference>
<dbReference type="InterPro" id="IPR002885">
    <property type="entry name" value="PPR_rpt"/>
</dbReference>